<keyword evidence="2" id="KW-0436">Ligase</keyword>
<dbReference type="GeneID" id="9420793"/>
<dbReference type="OrthoDB" id="192160at2157"/>
<evidence type="ECO:0000313" key="3">
    <source>
        <dbReference type="EMBL" id="ELY37085.1"/>
    </source>
</evidence>
<accession>D8J982</accession>
<dbReference type="GO" id="GO:0016874">
    <property type="term" value="F:ligase activity"/>
    <property type="evidence" value="ECO:0007669"/>
    <property type="project" value="UniProtKB-KW"/>
</dbReference>
<dbReference type="PATRIC" id="fig|795797.18.peg.2977"/>
<keyword evidence="5" id="KW-1185">Reference proteome</keyword>
<dbReference type="SUPFAM" id="SSF55681">
    <property type="entry name" value="Class II aaRS and biotin synthetases"/>
    <property type="match status" value="1"/>
</dbReference>
<reference evidence="2 4" key="1">
    <citation type="journal article" date="2010" name="J. Bacteriol.">
        <title>Complete genome sequence of Halalkalicoccus jeotgali B3(T), an extremely halophilic archaeon.</title>
        <authorList>
            <person name="Roh S.W."/>
            <person name="Nam Y.D."/>
            <person name="Nam S.H."/>
            <person name="Choi S.H."/>
            <person name="Park H.S."/>
            <person name="Bae J.W."/>
        </authorList>
    </citation>
    <scope>NUCLEOTIDE SEQUENCE [LARGE SCALE GENOMIC DNA]</scope>
    <source>
        <strain evidence="2">B3</strain>
        <strain evidence="4">DSM 18796 / CECT 7217 / JCM 14584 / KCTC 4019 / B3</strain>
    </source>
</reference>
<proteinExistence type="predicted"/>
<dbReference type="EMBL" id="CP002062">
    <property type="protein sequence ID" value="ADJ16351.1"/>
    <property type="molecule type" value="Genomic_DNA"/>
</dbReference>
<evidence type="ECO:0000313" key="5">
    <source>
        <dbReference type="Proteomes" id="UP000011645"/>
    </source>
</evidence>
<dbReference type="eggNOG" id="arCOG01941">
    <property type="taxonomic scope" value="Archaea"/>
</dbReference>
<dbReference type="Proteomes" id="UP000000390">
    <property type="component" value="Chromosome"/>
</dbReference>
<dbReference type="RefSeq" id="WP_008416440.1">
    <property type="nucleotide sequence ID" value="NC_014297.1"/>
</dbReference>
<feature type="domain" description="BPL/LPL catalytic" evidence="1">
    <location>
        <begin position="27"/>
        <end position="221"/>
    </location>
</feature>
<organism evidence="2 4">
    <name type="scientific">Halalkalicoccus jeotgali (strain DSM 18796 / CECT 7217 / JCM 14584 / KCTC 4019 / B3)</name>
    <dbReference type="NCBI Taxonomy" id="795797"/>
    <lineage>
        <taxon>Archaea</taxon>
        <taxon>Methanobacteriati</taxon>
        <taxon>Methanobacteriota</taxon>
        <taxon>Stenosarchaea group</taxon>
        <taxon>Halobacteria</taxon>
        <taxon>Halobacteriales</taxon>
        <taxon>Halococcaceae</taxon>
        <taxon>Halalkalicoccus</taxon>
    </lineage>
</organism>
<sequence>MRVLRGRAASIEADRRVIRELLEAAGEERDPGVRVWTPHRQLAFGRRDTNEAGYEKARRVAEGRGFPALSRNVGGRAVAYTGRTLAFAHAIPIDDPRTGLGERYDGATARVKRALADCAVAVERGEPPNSFCPGAHSLSSDGKVVGIAQRITSRAALVSGIVVVTDREEIAGVLSPVYDALSIPFDPVSVGSVAQAGGPDDPERVARAIEGELVGDDRIEVERIDG</sequence>
<dbReference type="InterPro" id="IPR045864">
    <property type="entry name" value="aa-tRNA-synth_II/BPL/LPL"/>
</dbReference>
<name>D8J982_HALJB</name>
<dbReference type="Gene3D" id="3.30.930.10">
    <property type="entry name" value="Bira Bifunctional Protein, Domain 2"/>
    <property type="match status" value="1"/>
</dbReference>
<dbReference type="KEGG" id="hje:HacjB3_14860"/>
<gene>
    <name evidence="2" type="ordered locus">HacjB3_14860</name>
    <name evidence="3" type="ORF">C497_10088</name>
</gene>
<dbReference type="HOGENOM" id="CLU_085363_1_0_2"/>
<evidence type="ECO:0000313" key="4">
    <source>
        <dbReference type="Proteomes" id="UP000000390"/>
    </source>
</evidence>
<dbReference type="EMBL" id="AOHV01000027">
    <property type="protein sequence ID" value="ELY37085.1"/>
    <property type="molecule type" value="Genomic_DNA"/>
</dbReference>
<evidence type="ECO:0000313" key="2">
    <source>
        <dbReference type="EMBL" id="ADJ16351.1"/>
    </source>
</evidence>
<dbReference type="InterPro" id="IPR004143">
    <property type="entry name" value="BPL_LPL_catalytic"/>
</dbReference>
<dbReference type="Proteomes" id="UP000011645">
    <property type="component" value="Unassembled WGS sequence"/>
</dbReference>
<dbReference type="Pfam" id="PF21948">
    <property type="entry name" value="LplA-B_cat"/>
    <property type="match status" value="1"/>
</dbReference>
<dbReference type="PROSITE" id="PS51733">
    <property type="entry name" value="BPL_LPL_CATALYTIC"/>
    <property type="match status" value="1"/>
</dbReference>
<dbReference type="STRING" id="795797.HacjB3_14860"/>
<dbReference type="AlphaFoldDB" id="D8J982"/>
<protein>
    <submittedName>
        <fullName evidence="2">Biotin/lipoate A/B protein ligase family domain protein</fullName>
    </submittedName>
    <submittedName>
        <fullName evidence="3">Biotin/lipoate A/B protein ligase family domain-containing protein</fullName>
    </submittedName>
</protein>
<reference evidence="3 5" key="2">
    <citation type="journal article" date="2014" name="PLoS Genet.">
        <title>Phylogenetically driven sequencing of extremely halophilic archaea reveals strategies for static and dynamic osmo-response.</title>
        <authorList>
            <person name="Becker E.A."/>
            <person name="Seitzer P.M."/>
            <person name="Tritt A."/>
            <person name="Larsen D."/>
            <person name="Krusor M."/>
            <person name="Yao A.I."/>
            <person name="Wu D."/>
            <person name="Madern D."/>
            <person name="Eisen J.A."/>
            <person name="Darling A.E."/>
            <person name="Facciotti M.T."/>
        </authorList>
    </citation>
    <scope>NUCLEOTIDE SEQUENCE [LARGE SCALE GENOMIC DNA]</scope>
    <source>
        <strain evidence="3">B3</strain>
        <strain evidence="5">DSM 18796 / CECT 7217 / JCM 14584 / KCTC 4019 / B3</strain>
    </source>
</reference>
<evidence type="ECO:0000259" key="1">
    <source>
        <dbReference type="PROSITE" id="PS51733"/>
    </source>
</evidence>